<name>A0A1H0EPZ1_9BACI</name>
<dbReference type="GO" id="GO:0016787">
    <property type="term" value="F:hydrolase activity"/>
    <property type="evidence" value="ECO:0007669"/>
    <property type="project" value="UniProtKB-KW"/>
</dbReference>
<sequence>MEKQAFIIDSKTSISIPENASAAVQHGVRMFSDDMERVFQSRPAVVSAEEADIIIALQDETAAAPLHEEGFALKFKEKGNKRIMQITGADELGVIYGLLYISRTYLGIDPFWYWADLEITQLQKVNIPSREYYSEPAAVKYRGWFVNDEVCLIGWDPQYPPTRETWIVVFETLLRCGGNMVIPGTDLPKKGVHQTTAAEMGLWVSHHHAEPLGAQMFLRAYPDKKPSYQEHPELFEKLWTEAIKKQQHDKVLWVLSFRGQGDKPFWDDDPSYDTPQKRGGMISKVVRRQYDLINQYVDNPVCCLALYGEISELYQQGVLDLPENVIKVWADNGYGKMVSRRHGNINERIPSLPAKEDQGKHGIYYHVTFHDLQASNHLTMFPSTIEFMKGELEQVLERRADDYWLINSGNIRMHLYHLDFIAEMWQKGGISPEKHLRRFVQRMFSAQQQEIESLYRAYPQHSISYGAKEDEKAGEEYYHHPARLITAHMVQGKGEQAEEKLYWLAEESSFTAQVQQYADSCREGNHRWKKFREKAETVMKALPAGEQQRFYDLFYLQLVLHDSGSAGAALLAEIWKAVRQEDYPLAFVFANKAMYIYQEGQLALKQSEHGKWLDFYRADWLTNIKATIYSLDVLRKYLRTFGDSPDYFLWYKEFLMEESEKHIYLENTQREPLSDSTLAERLEAVFKKQGRLART</sequence>
<dbReference type="InterPro" id="IPR029018">
    <property type="entry name" value="Hex-like_dom2"/>
</dbReference>
<evidence type="ECO:0000313" key="3">
    <source>
        <dbReference type="Proteomes" id="UP000198778"/>
    </source>
</evidence>
<dbReference type="Gene3D" id="3.30.379.10">
    <property type="entry name" value="Chitobiase/beta-hexosaminidase domain 2-like"/>
    <property type="match status" value="1"/>
</dbReference>
<dbReference type="AlphaFoldDB" id="A0A1H0EPZ1"/>
<reference evidence="3" key="1">
    <citation type="submission" date="2016-10" db="EMBL/GenBank/DDBJ databases">
        <authorList>
            <person name="Varghese N."/>
            <person name="Submissions S."/>
        </authorList>
    </citation>
    <scope>NUCLEOTIDE SEQUENCE [LARGE SCALE GENOMIC DNA]</scope>
    <source>
        <strain evidence="3">CGMCC 1.10369</strain>
    </source>
</reference>
<evidence type="ECO:0000256" key="1">
    <source>
        <dbReference type="ARBA" id="ARBA00022801"/>
    </source>
</evidence>
<dbReference type="Proteomes" id="UP000198778">
    <property type="component" value="Unassembled WGS sequence"/>
</dbReference>
<keyword evidence="3" id="KW-1185">Reference proteome</keyword>
<dbReference type="RefSeq" id="WP_090842426.1">
    <property type="nucleotide sequence ID" value="NZ_FNIL01000004.1"/>
</dbReference>
<dbReference type="InterPro" id="IPR031924">
    <property type="entry name" value="GH115"/>
</dbReference>
<evidence type="ECO:0000313" key="2">
    <source>
        <dbReference type="EMBL" id="SDN84442.1"/>
    </source>
</evidence>
<protein>
    <submittedName>
        <fullName evidence="2">Glycosyl hydrolase family 115</fullName>
    </submittedName>
</protein>
<dbReference type="Gene3D" id="3.20.20.520">
    <property type="entry name" value="Glycosyl hydrolase family 115"/>
    <property type="match status" value="1"/>
</dbReference>
<dbReference type="EMBL" id="FNIL01000004">
    <property type="protein sequence ID" value="SDN84442.1"/>
    <property type="molecule type" value="Genomic_DNA"/>
</dbReference>
<dbReference type="PANTHER" id="PTHR37842:SF2">
    <property type="entry name" value="GYLCOSYL HYDROLASE 115 C-TERMINAL DOMAIN-CONTAINING PROTEIN"/>
    <property type="match status" value="1"/>
</dbReference>
<dbReference type="STRING" id="745820.SAMN04488053_10413"/>
<accession>A0A1H0EPZ1</accession>
<gene>
    <name evidence="2" type="ORF">SAMN04488053_10413</name>
</gene>
<dbReference type="Pfam" id="PF15979">
    <property type="entry name" value="Glyco_hydro_115"/>
    <property type="match status" value="1"/>
</dbReference>
<proteinExistence type="predicted"/>
<dbReference type="SUPFAM" id="SSF55545">
    <property type="entry name" value="beta-N-acetylhexosaminidase-like domain"/>
    <property type="match status" value="1"/>
</dbReference>
<keyword evidence="1 2" id="KW-0378">Hydrolase</keyword>
<organism evidence="2 3">
    <name type="scientific">Alkalicoccus daliensis</name>
    <dbReference type="NCBI Taxonomy" id="745820"/>
    <lineage>
        <taxon>Bacteria</taxon>
        <taxon>Bacillati</taxon>
        <taxon>Bacillota</taxon>
        <taxon>Bacilli</taxon>
        <taxon>Bacillales</taxon>
        <taxon>Bacillaceae</taxon>
        <taxon>Alkalicoccus</taxon>
    </lineage>
</organism>
<dbReference type="GO" id="GO:0005975">
    <property type="term" value="P:carbohydrate metabolic process"/>
    <property type="evidence" value="ECO:0007669"/>
    <property type="project" value="UniProtKB-ARBA"/>
</dbReference>
<dbReference type="OrthoDB" id="8727830at2"/>
<dbReference type="PANTHER" id="PTHR37842">
    <property type="match status" value="1"/>
</dbReference>
<dbReference type="InterPro" id="IPR042301">
    <property type="entry name" value="GH115_sf"/>
</dbReference>